<evidence type="ECO:0000256" key="5">
    <source>
        <dbReference type="ARBA" id="ARBA00023163"/>
    </source>
</evidence>
<sequence length="560" mass="61276">MGEGEATRPVPFSLRLTFTDRASCQCCLSTRLPSIAHSSPPRPTPRNLLTAGMSEEELSSIAYRRVAELIRQHIDPQRLDSLLESSAEPPWLRAMLLERRWRALLCELLELYPTSVLLQFAVKDISEGEHAAEVASNATVQSAIGASNALPHFLTLLGKHLRARLEHGASADAALHSLACAGEVQMLCAQMMLYSAPAASVPHARELHDAATSIVIHAEARHGASCNRLYLLAAGLPRHSTLMSCLLSIFSAGEISTADAITLAQQCKTGPPVAALRHPRLLALLVNALYNPSRPVKAGSREHLLQVLATVGAYFEATTTHSHVLTDLEREELFANLNTRKAKLLKALQDSQRHCERNEVAQVRATSALLRALLHEEVVSRGVLLWARVNLTHPELTGAFTNKMAMPPLLMLMVAVAQQHPPVRPSVLEALLECLMLTPPADSVALTIVDLKRQVIDCMMILLAIGDVIPVLSALEGWLSSADLSLIRHALHRLLELAAPPFSEDFAQRIICILEHPHTYEAYRSGWTPALAEFLQHVRQRMPGIASRATKLLAGTESEK</sequence>
<evidence type="ECO:0000256" key="3">
    <source>
        <dbReference type="ARBA" id="ARBA00022491"/>
    </source>
</evidence>
<comment type="similarity">
    <text evidence="2">Belongs to the NELF-D family.</text>
</comment>
<dbReference type="GO" id="GO:0034244">
    <property type="term" value="P:negative regulation of transcription elongation by RNA polymerase II"/>
    <property type="evidence" value="ECO:0007669"/>
    <property type="project" value="TreeGrafter"/>
</dbReference>
<keyword evidence="5" id="KW-0804">Transcription</keyword>
<dbReference type="InterPro" id="IPR016024">
    <property type="entry name" value="ARM-type_fold"/>
</dbReference>
<dbReference type="AlphaFoldDB" id="A0AB34K8X4"/>
<protein>
    <submittedName>
        <fullName evidence="7">Uncharacterized protein</fullName>
    </submittedName>
</protein>
<dbReference type="InterPro" id="IPR006942">
    <property type="entry name" value="TH1"/>
</dbReference>
<dbReference type="Proteomes" id="UP001515480">
    <property type="component" value="Unassembled WGS sequence"/>
</dbReference>
<evidence type="ECO:0000256" key="1">
    <source>
        <dbReference type="ARBA" id="ARBA00004123"/>
    </source>
</evidence>
<keyword evidence="4" id="KW-0805">Transcription regulation</keyword>
<gene>
    <name evidence="7" type="ORF">AB1Y20_000275</name>
</gene>
<dbReference type="GO" id="GO:0003723">
    <property type="term" value="F:RNA binding"/>
    <property type="evidence" value="ECO:0007669"/>
    <property type="project" value="TreeGrafter"/>
</dbReference>
<dbReference type="Pfam" id="PF04858">
    <property type="entry name" value="TH1"/>
    <property type="match status" value="1"/>
</dbReference>
<comment type="caution">
    <text evidence="7">The sequence shown here is derived from an EMBL/GenBank/DDBJ whole genome shotgun (WGS) entry which is preliminary data.</text>
</comment>
<evidence type="ECO:0000313" key="7">
    <source>
        <dbReference type="EMBL" id="KAL1529321.1"/>
    </source>
</evidence>
<dbReference type="EMBL" id="JBGBPQ010000001">
    <property type="protein sequence ID" value="KAL1529321.1"/>
    <property type="molecule type" value="Genomic_DNA"/>
</dbReference>
<dbReference type="GO" id="GO:0032021">
    <property type="term" value="C:NELF complex"/>
    <property type="evidence" value="ECO:0007669"/>
    <property type="project" value="TreeGrafter"/>
</dbReference>
<keyword evidence="6" id="KW-0539">Nucleus</keyword>
<evidence type="ECO:0000313" key="8">
    <source>
        <dbReference type="Proteomes" id="UP001515480"/>
    </source>
</evidence>
<dbReference type="PANTHER" id="PTHR12144">
    <property type="entry name" value="NEGATIVE ELONGATION FACTOR D"/>
    <property type="match status" value="1"/>
</dbReference>
<name>A0AB34K8X4_PRYPA</name>
<keyword evidence="8" id="KW-1185">Reference proteome</keyword>
<dbReference type="SUPFAM" id="SSF48371">
    <property type="entry name" value="ARM repeat"/>
    <property type="match status" value="1"/>
</dbReference>
<evidence type="ECO:0000256" key="4">
    <source>
        <dbReference type="ARBA" id="ARBA00023015"/>
    </source>
</evidence>
<reference evidence="7 8" key="1">
    <citation type="journal article" date="2024" name="Science">
        <title>Giant polyketide synthase enzymes in the biosynthesis of giant marine polyether toxins.</title>
        <authorList>
            <person name="Fallon T.R."/>
            <person name="Shende V.V."/>
            <person name="Wierzbicki I.H."/>
            <person name="Pendleton A.L."/>
            <person name="Watervoot N.F."/>
            <person name="Auber R.P."/>
            <person name="Gonzalez D.J."/>
            <person name="Wisecaver J.H."/>
            <person name="Moore B.S."/>
        </authorList>
    </citation>
    <scope>NUCLEOTIDE SEQUENCE [LARGE SCALE GENOMIC DNA]</scope>
    <source>
        <strain evidence="7 8">12B1</strain>
    </source>
</reference>
<dbReference type="PANTHER" id="PTHR12144:SF0">
    <property type="entry name" value="NEGATIVE ELONGATION FACTOR C_D"/>
    <property type="match status" value="1"/>
</dbReference>
<comment type="subcellular location">
    <subcellularLocation>
        <location evidence="1">Nucleus</location>
    </subcellularLocation>
</comment>
<keyword evidence="3" id="KW-0678">Repressor</keyword>
<evidence type="ECO:0000256" key="2">
    <source>
        <dbReference type="ARBA" id="ARBA00005726"/>
    </source>
</evidence>
<evidence type="ECO:0000256" key="6">
    <source>
        <dbReference type="ARBA" id="ARBA00023242"/>
    </source>
</evidence>
<proteinExistence type="inferred from homology"/>
<organism evidence="7 8">
    <name type="scientific">Prymnesium parvum</name>
    <name type="common">Toxic golden alga</name>
    <dbReference type="NCBI Taxonomy" id="97485"/>
    <lineage>
        <taxon>Eukaryota</taxon>
        <taxon>Haptista</taxon>
        <taxon>Haptophyta</taxon>
        <taxon>Prymnesiophyceae</taxon>
        <taxon>Prymnesiales</taxon>
        <taxon>Prymnesiaceae</taxon>
        <taxon>Prymnesium</taxon>
    </lineage>
</organism>
<accession>A0AB34K8X4</accession>